<dbReference type="AlphaFoldDB" id="A0A4Q2DQ28"/>
<feature type="region of interest" description="Disordered" evidence="1">
    <location>
        <begin position="163"/>
        <end position="232"/>
    </location>
</feature>
<sequence length="466" mass="45422">MVKLFMIVAGLAAASVQALPLQRRIAQSIPASTQQWEQACRAAGGGERCNPISVTAFSTLLANAGACEQQDAGDTMVDLAKELGSDEMIRLSQIFVQQPRNTPNSIAVPYCQKAPQNAELNGLFQCQFAGANQEKFIGGADLGAPGTIPFGLNAPLNPLGSCPANPDGPIADGTQLVDQVQSPGAPGNAPNAPNAPAPAPPAETNAPEPAETAAPPAQTNAPTGGGGGGNGGGFALANGQAAQRLNAKFATLNANSPCTAGENACVGAAFAQCVGGQFVPVSCAAGTICAALPLVNSPGTSITCANLADAEDRIARTGATGGLAGNGAAGGNNGDDDSTPVPATTVAPEAEQTAAPNAPAPAPTANGPAAGAGGFKAANGQAAQALNKKFEGLSAASPCQAGENACVDGGFAQCVGGNFVVTQCAGGLTCAALPLVNSPGTSITCTTEADALARIQASGATGGITG</sequence>
<evidence type="ECO:0000313" key="4">
    <source>
        <dbReference type="Proteomes" id="UP000290288"/>
    </source>
</evidence>
<feature type="compositionally biased region" description="Low complexity" evidence="1">
    <location>
        <begin position="183"/>
        <end position="192"/>
    </location>
</feature>
<evidence type="ECO:0000256" key="2">
    <source>
        <dbReference type="SAM" id="SignalP"/>
    </source>
</evidence>
<feature type="signal peptide" evidence="2">
    <location>
        <begin position="1"/>
        <end position="18"/>
    </location>
</feature>
<accession>A0A4Q2DQ28</accession>
<organism evidence="3 4">
    <name type="scientific">Candolleomyces aberdarensis</name>
    <dbReference type="NCBI Taxonomy" id="2316362"/>
    <lineage>
        <taxon>Eukaryota</taxon>
        <taxon>Fungi</taxon>
        <taxon>Dikarya</taxon>
        <taxon>Basidiomycota</taxon>
        <taxon>Agaricomycotina</taxon>
        <taxon>Agaricomycetes</taxon>
        <taxon>Agaricomycetidae</taxon>
        <taxon>Agaricales</taxon>
        <taxon>Agaricineae</taxon>
        <taxon>Psathyrellaceae</taxon>
        <taxon>Candolleomyces</taxon>
    </lineage>
</organism>
<feature type="chain" id="PRO_5020553724" description="Carbohydrate-binding module family 19 domain-containing protein" evidence="2">
    <location>
        <begin position="19"/>
        <end position="466"/>
    </location>
</feature>
<dbReference type="EMBL" id="SDEE01000082">
    <property type="protein sequence ID" value="RXW22143.1"/>
    <property type="molecule type" value="Genomic_DNA"/>
</dbReference>
<feature type="compositionally biased region" description="Gly residues" evidence="1">
    <location>
        <begin position="223"/>
        <end position="232"/>
    </location>
</feature>
<evidence type="ECO:0000256" key="1">
    <source>
        <dbReference type="SAM" id="MobiDB-lite"/>
    </source>
</evidence>
<keyword evidence="2" id="KW-0732">Signal</keyword>
<feature type="compositionally biased region" description="Gly residues" evidence="1">
    <location>
        <begin position="324"/>
        <end position="333"/>
    </location>
</feature>
<dbReference type="Proteomes" id="UP000290288">
    <property type="component" value="Unassembled WGS sequence"/>
</dbReference>
<feature type="region of interest" description="Disordered" evidence="1">
    <location>
        <begin position="348"/>
        <end position="373"/>
    </location>
</feature>
<gene>
    <name evidence="3" type="ORF">EST38_g3720</name>
</gene>
<evidence type="ECO:0008006" key="5">
    <source>
        <dbReference type="Google" id="ProtNLM"/>
    </source>
</evidence>
<proteinExistence type="predicted"/>
<protein>
    <recommendedName>
        <fullName evidence="5">Carbohydrate-binding module family 19 domain-containing protein</fullName>
    </recommendedName>
</protein>
<feature type="compositionally biased region" description="Low complexity" evidence="1">
    <location>
        <begin position="202"/>
        <end position="222"/>
    </location>
</feature>
<feature type="region of interest" description="Disordered" evidence="1">
    <location>
        <begin position="324"/>
        <end position="343"/>
    </location>
</feature>
<evidence type="ECO:0000313" key="3">
    <source>
        <dbReference type="EMBL" id="RXW22143.1"/>
    </source>
</evidence>
<keyword evidence="4" id="KW-1185">Reference proteome</keyword>
<comment type="caution">
    <text evidence="3">The sequence shown here is derived from an EMBL/GenBank/DDBJ whole genome shotgun (WGS) entry which is preliminary data.</text>
</comment>
<dbReference type="OrthoDB" id="2362516at2759"/>
<name>A0A4Q2DQ28_9AGAR</name>
<reference evidence="3 4" key="1">
    <citation type="submission" date="2019-01" db="EMBL/GenBank/DDBJ databases">
        <title>Draft genome sequence of Psathyrella aberdarensis IHI B618.</title>
        <authorList>
            <person name="Buettner E."/>
            <person name="Kellner H."/>
        </authorList>
    </citation>
    <scope>NUCLEOTIDE SEQUENCE [LARGE SCALE GENOMIC DNA]</scope>
    <source>
        <strain evidence="3 4">IHI B618</strain>
    </source>
</reference>